<dbReference type="InterPro" id="IPR002575">
    <property type="entry name" value="Aminoglycoside_PTrfase"/>
</dbReference>
<comment type="caution">
    <text evidence="2">The sequence shown here is derived from an EMBL/GenBank/DDBJ whole genome shotgun (WGS) entry which is preliminary data.</text>
</comment>
<dbReference type="Proteomes" id="UP001168423">
    <property type="component" value="Unassembled WGS sequence"/>
</dbReference>
<evidence type="ECO:0000313" key="3">
    <source>
        <dbReference type="Proteomes" id="UP001168423"/>
    </source>
</evidence>
<keyword evidence="3" id="KW-1185">Reference proteome</keyword>
<dbReference type="EMBL" id="VCYI01000006">
    <property type="protein sequence ID" value="MDN7012587.1"/>
    <property type="molecule type" value="Genomic_DNA"/>
</dbReference>
<evidence type="ECO:0000313" key="2">
    <source>
        <dbReference type="EMBL" id="MDN7012587.1"/>
    </source>
</evidence>
<dbReference type="RefSeq" id="WP_301677172.1">
    <property type="nucleotide sequence ID" value="NZ_VCYI01000006.1"/>
</dbReference>
<dbReference type="InterPro" id="IPR011009">
    <property type="entry name" value="Kinase-like_dom_sf"/>
</dbReference>
<organism evidence="2 3">
    <name type="scientific">Methanoculleus methanifontis</name>
    <dbReference type="NCBI Taxonomy" id="2584086"/>
    <lineage>
        <taxon>Archaea</taxon>
        <taxon>Methanobacteriati</taxon>
        <taxon>Methanobacteriota</taxon>
        <taxon>Stenosarchaea group</taxon>
        <taxon>Methanomicrobia</taxon>
        <taxon>Methanomicrobiales</taxon>
        <taxon>Methanomicrobiaceae</taxon>
        <taxon>Methanoculleus</taxon>
    </lineage>
</organism>
<reference evidence="2" key="1">
    <citation type="submission" date="2019-05" db="EMBL/GenBank/DDBJ databases">
        <title>Isolation and characterization of methanogens from the cold seep sediment at Four-Way Closure Ridge.</title>
        <authorList>
            <person name="You Y.-T."/>
            <person name="Chen S.-C."/>
            <person name="Zhang W.-L."/>
            <person name="Lai M.-C."/>
        </authorList>
    </citation>
    <scope>NUCLEOTIDE SEQUENCE</scope>
    <source>
        <strain evidence="2">FWC-SCC3</strain>
    </source>
</reference>
<accession>A0ABT8M356</accession>
<dbReference type="Pfam" id="PF01636">
    <property type="entry name" value="APH"/>
    <property type="match status" value="1"/>
</dbReference>
<sequence>MVQQVITRKGYLKTDDAFGDWLAGVLAGRLAGWHGEIRVYRIEPASHVVCRYEFGTGLSVVGKFFGAPTGAKTRYNTDAAMKNEFHRLRQASGWIRVPRAIATNSRFQSVLVTEYVPGPTVRELLDAGVSLYDPLTGIAHLLRRLHDGTRTSCKRERDFAYFHAILDQNNLPGSRRKRFDRLLGAWWHSTRLGREGCMVHGDATLGNYLFNGEICAIDFEGARNHVHPVRDLGILAAELKASGGSTTTAEDYIGHLLWHYSGSEEEFRHHTAVLPFFMALGYLRIARLPWRAAERDWLLAEAEACLGAIHR</sequence>
<evidence type="ECO:0000259" key="1">
    <source>
        <dbReference type="Pfam" id="PF01636"/>
    </source>
</evidence>
<dbReference type="SUPFAM" id="SSF56112">
    <property type="entry name" value="Protein kinase-like (PK-like)"/>
    <property type="match status" value="1"/>
</dbReference>
<name>A0ABT8M356_9EURY</name>
<dbReference type="Gene3D" id="3.90.1200.10">
    <property type="match status" value="1"/>
</dbReference>
<proteinExistence type="predicted"/>
<protein>
    <recommendedName>
        <fullName evidence="1">Aminoglycoside phosphotransferase domain-containing protein</fullName>
    </recommendedName>
</protein>
<gene>
    <name evidence="2" type="ORF">FGW20_05945</name>
</gene>
<feature type="domain" description="Aminoglycoside phosphotransferase" evidence="1">
    <location>
        <begin position="80"/>
        <end position="238"/>
    </location>
</feature>